<keyword evidence="1" id="KW-0175">Coiled coil</keyword>
<proteinExistence type="predicted"/>
<keyword evidence="5" id="KW-1185">Reference proteome</keyword>
<keyword evidence="3" id="KW-0732">Signal</keyword>
<name>A0ABR1G606_AURAN</name>
<feature type="coiled-coil region" evidence="1">
    <location>
        <begin position="69"/>
        <end position="96"/>
    </location>
</feature>
<feature type="compositionally biased region" description="Low complexity" evidence="2">
    <location>
        <begin position="45"/>
        <end position="60"/>
    </location>
</feature>
<evidence type="ECO:0000256" key="3">
    <source>
        <dbReference type="SAM" id="SignalP"/>
    </source>
</evidence>
<feature type="coiled-coil region" evidence="1">
    <location>
        <begin position="245"/>
        <end position="279"/>
    </location>
</feature>
<reference evidence="4 5" key="1">
    <citation type="submission" date="2024-03" db="EMBL/GenBank/DDBJ databases">
        <title>Aureococcus anophagefferens CCMP1851 and Kratosvirus quantuckense: Draft genome of a second virus-susceptible host strain in the model system.</title>
        <authorList>
            <person name="Chase E."/>
            <person name="Truchon A.R."/>
            <person name="Schepens W."/>
            <person name="Wilhelm S.W."/>
        </authorList>
    </citation>
    <scope>NUCLEOTIDE SEQUENCE [LARGE SCALE GENOMIC DNA]</scope>
    <source>
        <strain evidence="4 5">CCMP1851</strain>
    </source>
</reference>
<evidence type="ECO:0000313" key="5">
    <source>
        <dbReference type="Proteomes" id="UP001363151"/>
    </source>
</evidence>
<feature type="chain" id="PRO_5046380788" evidence="3">
    <location>
        <begin position="30"/>
        <end position="376"/>
    </location>
</feature>
<evidence type="ECO:0000256" key="2">
    <source>
        <dbReference type="SAM" id="MobiDB-lite"/>
    </source>
</evidence>
<organism evidence="4 5">
    <name type="scientific">Aureococcus anophagefferens</name>
    <name type="common">Harmful bloom alga</name>
    <dbReference type="NCBI Taxonomy" id="44056"/>
    <lineage>
        <taxon>Eukaryota</taxon>
        <taxon>Sar</taxon>
        <taxon>Stramenopiles</taxon>
        <taxon>Ochrophyta</taxon>
        <taxon>Pelagophyceae</taxon>
        <taxon>Pelagomonadales</taxon>
        <taxon>Pelagomonadaceae</taxon>
        <taxon>Aureococcus</taxon>
    </lineage>
</organism>
<dbReference type="Proteomes" id="UP001363151">
    <property type="component" value="Unassembled WGS sequence"/>
</dbReference>
<accession>A0ABR1G606</accession>
<sequence length="376" mass="40860">MMARHGSKTMMGRKALALLTLLAPSAIHALHAPRGPASAATPRGPASAATQRSSSRAPAPEVASECGSLEECEVEARELQDAARSLFAQAADLRTEARRDEITLHRQTVERASNNIIELTPAASEAAEAGAAADAWHTTLRVIEEETATRGRLLGHQIAHQRAVLRVAWTFLAGGEAEADVAPAREDDEAFAAVPGKPSGWTIHRNPRRPGSTYVFPHILEAWTWIARSDGVPEKLLLRTTLFGLEAAQQAVEAHAAARADAERLAEEARELLREHRWNWADPIKTALSWTRLGRAVEKRELASAVAKDRAELARCSSGREIALDGETFVVGKIGDYRFERQDLVRPTPGPAAAQLLGRVLPMFAPPPPRGRFTAW</sequence>
<protein>
    <submittedName>
        <fullName evidence="4">Uncharacterized protein</fullName>
    </submittedName>
</protein>
<feature type="region of interest" description="Disordered" evidence="2">
    <location>
        <begin position="33"/>
        <end position="67"/>
    </location>
</feature>
<evidence type="ECO:0000313" key="4">
    <source>
        <dbReference type="EMBL" id="KAK7248742.1"/>
    </source>
</evidence>
<comment type="caution">
    <text evidence="4">The sequence shown here is derived from an EMBL/GenBank/DDBJ whole genome shotgun (WGS) entry which is preliminary data.</text>
</comment>
<feature type="signal peptide" evidence="3">
    <location>
        <begin position="1"/>
        <end position="29"/>
    </location>
</feature>
<gene>
    <name evidence="4" type="ORF">SO694_00040269</name>
</gene>
<dbReference type="EMBL" id="JBBJCI010000087">
    <property type="protein sequence ID" value="KAK7248742.1"/>
    <property type="molecule type" value="Genomic_DNA"/>
</dbReference>
<evidence type="ECO:0000256" key="1">
    <source>
        <dbReference type="SAM" id="Coils"/>
    </source>
</evidence>